<dbReference type="STRING" id="946333.A4W93_21335"/>
<gene>
    <name evidence="1" type="ORF">A4W93_21335</name>
</gene>
<keyword evidence="2" id="KW-1185">Reference proteome</keyword>
<proteinExistence type="predicted"/>
<dbReference type="InterPro" id="IPR017467">
    <property type="entry name" value="CHP03016_PEP-CTERM"/>
</dbReference>
<organism evidence="1 2">
    <name type="scientific">Piscinibacter gummiphilus</name>
    <dbReference type="NCBI Taxonomy" id="946333"/>
    <lineage>
        <taxon>Bacteria</taxon>
        <taxon>Pseudomonadati</taxon>
        <taxon>Pseudomonadota</taxon>
        <taxon>Betaproteobacteria</taxon>
        <taxon>Burkholderiales</taxon>
        <taxon>Sphaerotilaceae</taxon>
        <taxon>Piscinibacter</taxon>
    </lineage>
</organism>
<evidence type="ECO:0000313" key="1">
    <source>
        <dbReference type="EMBL" id="ARN22236.1"/>
    </source>
</evidence>
<dbReference type="Gene3D" id="2.40.160.10">
    <property type="entry name" value="Porin"/>
    <property type="match status" value="1"/>
</dbReference>
<dbReference type="Proteomes" id="UP000193427">
    <property type="component" value="Chromosome"/>
</dbReference>
<dbReference type="SUPFAM" id="SSF56935">
    <property type="entry name" value="Porins"/>
    <property type="match status" value="1"/>
</dbReference>
<dbReference type="OrthoDB" id="8522878at2"/>
<accession>A0A1W6LDD6</accession>
<dbReference type="AlphaFoldDB" id="A0A1W6LDD6"/>
<dbReference type="NCBIfam" id="TIGR03016">
    <property type="entry name" value="pepcterm_hypo_1"/>
    <property type="match status" value="1"/>
</dbReference>
<reference evidence="1 2" key="1">
    <citation type="submission" date="2016-04" db="EMBL/GenBank/DDBJ databases">
        <title>Complete genome sequence of natural rubber-degrading, novel Gram-negative bacterium, Rhizobacter gummiphilus strain NS21.</title>
        <authorList>
            <person name="Tabata M."/>
            <person name="Kasai D."/>
            <person name="Fukuda M."/>
        </authorList>
    </citation>
    <scope>NUCLEOTIDE SEQUENCE [LARGE SCALE GENOMIC DNA]</scope>
    <source>
        <strain evidence="1 2">NS21</strain>
    </source>
</reference>
<dbReference type="EMBL" id="CP015118">
    <property type="protein sequence ID" value="ARN22236.1"/>
    <property type="molecule type" value="Genomic_DNA"/>
</dbReference>
<protein>
    <submittedName>
        <fullName evidence="1">Uncharacterized protein</fullName>
    </submittedName>
</protein>
<dbReference type="RefSeq" id="WP_085752534.1">
    <property type="nucleotide sequence ID" value="NZ_BSPR01000006.1"/>
</dbReference>
<name>A0A1W6LDD6_9BURK</name>
<evidence type="ECO:0000313" key="2">
    <source>
        <dbReference type="Proteomes" id="UP000193427"/>
    </source>
</evidence>
<dbReference type="InterPro" id="IPR023614">
    <property type="entry name" value="Porin_dom_sf"/>
</dbReference>
<dbReference type="KEGG" id="rgu:A4W93_21335"/>
<sequence length="573" mass="61966">MIGHRPGSLHHRPAALRRGTLAALLLAGVCSVQAQGVRIPGEMPVPGDVPLPVVPDPVQTPGVPAVPNIGPLVGPAGAAPVVPGAAAGPAPVARTLYLEGDITARLTATDRGRLDAPSGKDLILGVSPRLYARSRGAQLNVNAMVGLDSIKYFEHTNDDYTQPVAAIDAQAILVDNLLFLDGGLSVDRRASSPYSTQTADVSTDEQVDTRIARLSPRLERRLPSGWNTLLRSDNIWTHRSGDSVGGLTGAPAREYSQDTQFRIDRTPEPFGLGLEGSHESLEYDSRNVMQIDGVRATVGYAYSPQLTVWGIGGVERSDFQNRTENDSDYGFRVRWAPLERSVLTAEVRRRFFGTGFNAQWDHTHRNFGFTLAGAREPYTSPEAVQLGGNIGQQFNDLFRQRGYDQAQREALVRAALIAYGLPATLADPVSFHVSRPQLNTTGSAMFTALGRRSVFIASVYYRKLTDLHRSDDPVLATLPGNTRQAGGQVSANFRLTPLSALDASYRIDDTQGLGADASRSSRDQIYSIGTTHSLSPRTRVDLSLQHHKLETVDVLRPSSASSNSAGVGINYRF</sequence>